<evidence type="ECO:0000313" key="4">
    <source>
        <dbReference type="EMBL" id="DAF64471.1"/>
    </source>
</evidence>
<feature type="region of interest" description="Disordered" evidence="1">
    <location>
        <begin position="17"/>
        <end position="41"/>
    </location>
</feature>
<keyword evidence="2" id="KW-0812">Transmembrane</keyword>
<reference evidence="4" key="1">
    <citation type="journal article" date="2021" name="Proc. Natl. Acad. Sci. U.S.A.">
        <title>A Catalog of Tens of Thousands of Viruses from Human Metagenomes Reveals Hidden Associations with Chronic Diseases.</title>
        <authorList>
            <person name="Tisza M.J."/>
            <person name="Buck C.B."/>
        </authorList>
    </citation>
    <scope>NUCLEOTIDE SEQUENCE</scope>
    <source>
        <strain evidence="4">Ctu6J18</strain>
    </source>
</reference>
<sequence length="295" mass="34216">MADFIYTQGCINSHRKEKRLTKQQVRLSRKQRRRRQRRRQLHDAVHNFIRTAKNFLQRKPKTAAAILITFITIYVSVMLAFAIGDMISAKGKTATEQESEAEEQTESDLDADEEYPFNTMSQDWSGEDMEGFCYHEISDECKAAGGKFPVMAQIYTYIVCQNYGVDYEMVFALIEQESECNWNASGDGGTSWGYMQIAQKWHKERMQRLNCTDLTNPYQNVTVGIDYLKEIQDSLQEVPEDVRPYYVLAVYNYGAAGAKENLWNHGVYKYSYNTAIMERAAQLKAEKERQDTKEE</sequence>
<dbReference type="Pfam" id="PF01464">
    <property type="entry name" value="SLT"/>
    <property type="match status" value="1"/>
</dbReference>
<evidence type="ECO:0000259" key="3">
    <source>
        <dbReference type="Pfam" id="PF01464"/>
    </source>
</evidence>
<organism evidence="4">
    <name type="scientific">Myoviridae sp. ctu6J18</name>
    <dbReference type="NCBI Taxonomy" id="2827714"/>
    <lineage>
        <taxon>Viruses</taxon>
        <taxon>Duplodnaviria</taxon>
        <taxon>Heunggongvirae</taxon>
        <taxon>Uroviricota</taxon>
        <taxon>Caudoviricetes</taxon>
    </lineage>
</organism>
<dbReference type="SUPFAM" id="SSF53955">
    <property type="entry name" value="Lysozyme-like"/>
    <property type="match status" value="1"/>
</dbReference>
<proteinExistence type="predicted"/>
<dbReference type="InterPro" id="IPR008258">
    <property type="entry name" value="Transglycosylase_SLT_dom_1"/>
</dbReference>
<keyword evidence="2" id="KW-1133">Transmembrane helix</keyword>
<feature type="compositionally biased region" description="Basic residues" evidence="1">
    <location>
        <begin position="17"/>
        <end position="40"/>
    </location>
</feature>
<dbReference type="Gene3D" id="1.10.530.10">
    <property type="match status" value="1"/>
</dbReference>
<keyword evidence="2" id="KW-0472">Membrane</keyword>
<accession>A0A8S5TMW3</accession>
<feature type="domain" description="Transglycosylase SLT" evidence="3">
    <location>
        <begin position="161"/>
        <end position="262"/>
    </location>
</feature>
<name>A0A8S5TMW3_9CAUD</name>
<protein>
    <submittedName>
        <fullName evidence="4">MLTF-like protein</fullName>
    </submittedName>
</protein>
<dbReference type="InterPro" id="IPR023346">
    <property type="entry name" value="Lysozyme-like_dom_sf"/>
</dbReference>
<evidence type="ECO:0000256" key="1">
    <source>
        <dbReference type="SAM" id="MobiDB-lite"/>
    </source>
</evidence>
<dbReference type="EMBL" id="BK032862">
    <property type="protein sequence ID" value="DAF64471.1"/>
    <property type="molecule type" value="Genomic_DNA"/>
</dbReference>
<evidence type="ECO:0000256" key="2">
    <source>
        <dbReference type="SAM" id="Phobius"/>
    </source>
</evidence>
<feature type="transmembrane region" description="Helical" evidence="2">
    <location>
        <begin position="63"/>
        <end position="83"/>
    </location>
</feature>